<proteinExistence type="predicted"/>
<feature type="compositionally biased region" description="Basic and acidic residues" evidence="1">
    <location>
        <begin position="205"/>
        <end position="214"/>
    </location>
</feature>
<protein>
    <recommendedName>
        <fullName evidence="2">RNase H type-1 domain-containing protein</fullName>
    </recommendedName>
</protein>
<dbReference type="GO" id="GO:0004523">
    <property type="term" value="F:RNA-DNA hybrid ribonuclease activity"/>
    <property type="evidence" value="ECO:0007669"/>
    <property type="project" value="InterPro"/>
</dbReference>
<dbReference type="GO" id="GO:0003676">
    <property type="term" value="F:nucleic acid binding"/>
    <property type="evidence" value="ECO:0007669"/>
    <property type="project" value="InterPro"/>
</dbReference>
<dbReference type="Pfam" id="PF13456">
    <property type="entry name" value="RVT_3"/>
    <property type="match status" value="1"/>
</dbReference>
<evidence type="ECO:0000259" key="2">
    <source>
        <dbReference type="Pfam" id="PF13456"/>
    </source>
</evidence>
<dbReference type="SUPFAM" id="SSF53098">
    <property type="entry name" value="Ribonuclease H-like"/>
    <property type="match status" value="1"/>
</dbReference>
<feature type="region of interest" description="Disordered" evidence="1">
    <location>
        <begin position="203"/>
        <end position="252"/>
    </location>
</feature>
<dbReference type="CDD" id="cd06222">
    <property type="entry name" value="RNase_H_like"/>
    <property type="match status" value="1"/>
</dbReference>
<dbReference type="InterPro" id="IPR012337">
    <property type="entry name" value="RNaseH-like_sf"/>
</dbReference>
<dbReference type="AlphaFoldDB" id="A0A2N9HIE3"/>
<gene>
    <name evidence="3" type="ORF">FSB_LOCUS39375</name>
</gene>
<evidence type="ECO:0000256" key="1">
    <source>
        <dbReference type="SAM" id="MobiDB-lite"/>
    </source>
</evidence>
<dbReference type="Gene3D" id="3.30.420.10">
    <property type="entry name" value="Ribonuclease H-like superfamily/Ribonuclease H"/>
    <property type="match status" value="1"/>
</dbReference>
<name>A0A2N9HIE3_FAGSY</name>
<sequence length="252" mass="28717">MAGEGEKSFARRDRLLQIEHDARKWWDEEEDIFRAESFEKTPEPGEKFYGNFPNPREHWNSRNTMQDPPTKEQSFKWEVPEQGWYKVNCDAAIGRKFSSIAVVVRDWRGSVVLAQSKKVDTISPLQAEASAIYWAAKIVVDHGWCFVSFESDCKQCMDAICNGLKSAPWRIQSCLAGLAELAANHSSWKFRWINRAANEASHQLADQKNHDKAKSGLGPLRKVTTKQIGAEEGYGSKSRSKKDQIKAEVSFY</sequence>
<dbReference type="InterPro" id="IPR044730">
    <property type="entry name" value="RNase_H-like_dom_plant"/>
</dbReference>
<reference evidence="3" key="1">
    <citation type="submission" date="2018-02" db="EMBL/GenBank/DDBJ databases">
        <authorList>
            <person name="Cohen D.B."/>
            <person name="Kent A.D."/>
        </authorList>
    </citation>
    <scope>NUCLEOTIDE SEQUENCE</scope>
</reference>
<dbReference type="PANTHER" id="PTHR47723:SF21">
    <property type="entry name" value="POLYNUCLEOTIDYL TRANSFERASE, RIBONUCLEASE H-LIKE SUPERFAMILY PROTEIN"/>
    <property type="match status" value="1"/>
</dbReference>
<dbReference type="InterPro" id="IPR036397">
    <property type="entry name" value="RNaseH_sf"/>
</dbReference>
<dbReference type="InterPro" id="IPR053151">
    <property type="entry name" value="RNase_H-like"/>
</dbReference>
<accession>A0A2N9HIE3</accession>
<organism evidence="3">
    <name type="scientific">Fagus sylvatica</name>
    <name type="common">Beechnut</name>
    <dbReference type="NCBI Taxonomy" id="28930"/>
    <lineage>
        <taxon>Eukaryota</taxon>
        <taxon>Viridiplantae</taxon>
        <taxon>Streptophyta</taxon>
        <taxon>Embryophyta</taxon>
        <taxon>Tracheophyta</taxon>
        <taxon>Spermatophyta</taxon>
        <taxon>Magnoliopsida</taxon>
        <taxon>eudicotyledons</taxon>
        <taxon>Gunneridae</taxon>
        <taxon>Pentapetalae</taxon>
        <taxon>rosids</taxon>
        <taxon>fabids</taxon>
        <taxon>Fagales</taxon>
        <taxon>Fagaceae</taxon>
        <taxon>Fagus</taxon>
    </lineage>
</organism>
<dbReference type="EMBL" id="OIVN01003469">
    <property type="protein sequence ID" value="SPD11493.1"/>
    <property type="molecule type" value="Genomic_DNA"/>
</dbReference>
<dbReference type="InterPro" id="IPR002156">
    <property type="entry name" value="RNaseH_domain"/>
</dbReference>
<feature type="region of interest" description="Disordered" evidence="1">
    <location>
        <begin position="41"/>
        <end position="71"/>
    </location>
</feature>
<evidence type="ECO:0000313" key="3">
    <source>
        <dbReference type="EMBL" id="SPD11493.1"/>
    </source>
</evidence>
<feature type="domain" description="RNase H type-1" evidence="2">
    <location>
        <begin position="88"/>
        <end position="206"/>
    </location>
</feature>
<dbReference type="PANTHER" id="PTHR47723">
    <property type="entry name" value="OS05G0353850 PROTEIN"/>
    <property type="match status" value="1"/>
</dbReference>